<evidence type="ECO:0000256" key="1">
    <source>
        <dbReference type="ARBA" id="ARBA00006484"/>
    </source>
</evidence>
<keyword evidence="4" id="KW-1185">Reference proteome</keyword>
<name>A0ABP6QCR4_9ACTN</name>
<keyword evidence="2" id="KW-0560">Oxidoreductase</keyword>
<proteinExistence type="inferred from homology"/>
<comment type="similarity">
    <text evidence="1">Belongs to the short-chain dehydrogenases/reductases (SDR) family.</text>
</comment>
<evidence type="ECO:0000313" key="4">
    <source>
        <dbReference type="Proteomes" id="UP001501237"/>
    </source>
</evidence>
<dbReference type="EMBL" id="BAAAUV010000011">
    <property type="protein sequence ID" value="GAA3220302.1"/>
    <property type="molecule type" value="Genomic_DNA"/>
</dbReference>
<reference evidence="4" key="1">
    <citation type="journal article" date="2019" name="Int. J. Syst. Evol. Microbiol.">
        <title>The Global Catalogue of Microorganisms (GCM) 10K type strain sequencing project: providing services to taxonomists for standard genome sequencing and annotation.</title>
        <authorList>
            <consortium name="The Broad Institute Genomics Platform"/>
            <consortium name="The Broad Institute Genome Sequencing Center for Infectious Disease"/>
            <person name="Wu L."/>
            <person name="Ma J."/>
        </authorList>
    </citation>
    <scope>NUCLEOTIDE SEQUENCE [LARGE SCALE GENOMIC DNA]</scope>
    <source>
        <strain evidence="4">JCM 9377</strain>
    </source>
</reference>
<dbReference type="PANTHER" id="PTHR24321">
    <property type="entry name" value="DEHYDROGENASES, SHORT CHAIN"/>
    <property type="match status" value="1"/>
</dbReference>
<dbReference type="SUPFAM" id="SSF51735">
    <property type="entry name" value="NAD(P)-binding Rossmann-fold domains"/>
    <property type="match status" value="1"/>
</dbReference>
<evidence type="ECO:0008006" key="5">
    <source>
        <dbReference type="Google" id="ProtNLM"/>
    </source>
</evidence>
<dbReference type="InterPro" id="IPR002347">
    <property type="entry name" value="SDR_fam"/>
</dbReference>
<sequence length="172" mass="17651">MELFAGRGARVVAVDVDAEALEGLDGVETFTGDVAVEEDNAAAVRMAVERFGRLDAVVLNAGVSGAGPVEGEGAVAGLDHAGEGIRINALAPGLTRTRMTAGVRDDPALSEVAVGRIPLRRWAEPREQAEAIWFLASPAASYITGTVLAVDGGIGADNGLLFPPDTPGGDFR</sequence>
<evidence type="ECO:0000313" key="3">
    <source>
        <dbReference type="EMBL" id="GAA3220302.1"/>
    </source>
</evidence>
<accession>A0ABP6QCR4</accession>
<protein>
    <recommendedName>
        <fullName evidence="5">Enoyl-ACP reductase-like protein</fullName>
    </recommendedName>
</protein>
<evidence type="ECO:0000256" key="2">
    <source>
        <dbReference type="ARBA" id="ARBA00023002"/>
    </source>
</evidence>
<organism evidence="3 4">
    <name type="scientific">Actinocorallia longicatena</name>
    <dbReference type="NCBI Taxonomy" id="111803"/>
    <lineage>
        <taxon>Bacteria</taxon>
        <taxon>Bacillati</taxon>
        <taxon>Actinomycetota</taxon>
        <taxon>Actinomycetes</taxon>
        <taxon>Streptosporangiales</taxon>
        <taxon>Thermomonosporaceae</taxon>
        <taxon>Actinocorallia</taxon>
    </lineage>
</organism>
<dbReference type="PANTHER" id="PTHR24321:SF8">
    <property type="entry name" value="ESTRADIOL 17-BETA-DEHYDROGENASE 8-RELATED"/>
    <property type="match status" value="1"/>
</dbReference>
<dbReference type="CDD" id="cd05233">
    <property type="entry name" value="SDR_c"/>
    <property type="match status" value="1"/>
</dbReference>
<dbReference type="Proteomes" id="UP001501237">
    <property type="component" value="Unassembled WGS sequence"/>
</dbReference>
<gene>
    <name evidence="3" type="ORF">GCM10010468_44810</name>
</gene>
<comment type="caution">
    <text evidence="3">The sequence shown here is derived from an EMBL/GenBank/DDBJ whole genome shotgun (WGS) entry which is preliminary data.</text>
</comment>
<dbReference type="Gene3D" id="3.40.50.720">
    <property type="entry name" value="NAD(P)-binding Rossmann-like Domain"/>
    <property type="match status" value="2"/>
</dbReference>
<dbReference type="Pfam" id="PF13561">
    <property type="entry name" value="adh_short_C2"/>
    <property type="match status" value="2"/>
</dbReference>
<dbReference type="InterPro" id="IPR036291">
    <property type="entry name" value="NAD(P)-bd_dom_sf"/>
</dbReference>